<proteinExistence type="predicted"/>
<protein>
    <submittedName>
        <fullName evidence="1">Uncharacterized protein</fullName>
    </submittedName>
</protein>
<reference evidence="1 2" key="1">
    <citation type="submission" date="2021-06" db="EMBL/GenBank/DDBJ databases">
        <title>Caerostris darwini draft genome.</title>
        <authorList>
            <person name="Kono N."/>
            <person name="Arakawa K."/>
        </authorList>
    </citation>
    <scope>NUCLEOTIDE SEQUENCE [LARGE SCALE GENOMIC DNA]</scope>
</reference>
<dbReference type="Proteomes" id="UP001054837">
    <property type="component" value="Unassembled WGS sequence"/>
</dbReference>
<keyword evidence="2" id="KW-1185">Reference proteome</keyword>
<sequence>MNTWELSGGIRGQDTFHESRSKIDPRKTGPLGTGASYFLTETEMSVLGHEPSHLITIFWLHSTMIHLLLLPSSNDRSFVVDQLIGYV</sequence>
<dbReference type="AlphaFoldDB" id="A0AAV4TD64"/>
<organism evidence="1 2">
    <name type="scientific">Caerostris darwini</name>
    <dbReference type="NCBI Taxonomy" id="1538125"/>
    <lineage>
        <taxon>Eukaryota</taxon>
        <taxon>Metazoa</taxon>
        <taxon>Ecdysozoa</taxon>
        <taxon>Arthropoda</taxon>
        <taxon>Chelicerata</taxon>
        <taxon>Arachnida</taxon>
        <taxon>Araneae</taxon>
        <taxon>Araneomorphae</taxon>
        <taxon>Entelegynae</taxon>
        <taxon>Araneoidea</taxon>
        <taxon>Araneidae</taxon>
        <taxon>Caerostris</taxon>
    </lineage>
</organism>
<evidence type="ECO:0000313" key="2">
    <source>
        <dbReference type="Proteomes" id="UP001054837"/>
    </source>
</evidence>
<comment type="caution">
    <text evidence="1">The sequence shown here is derived from an EMBL/GenBank/DDBJ whole genome shotgun (WGS) entry which is preliminary data.</text>
</comment>
<dbReference type="EMBL" id="BPLQ01009477">
    <property type="protein sequence ID" value="GIY44205.1"/>
    <property type="molecule type" value="Genomic_DNA"/>
</dbReference>
<evidence type="ECO:0000313" key="1">
    <source>
        <dbReference type="EMBL" id="GIY44205.1"/>
    </source>
</evidence>
<gene>
    <name evidence="1" type="ORF">CDAR_101891</name>
</gene>
<accession>A0AAV4TD64</accession>
<name>A0AAV4TD64_9ARAC</name>